<evidence type="ECO:0000313" key="1">
    <source>
        <dbReference type="EMBL" id="KAA1133093.1"/>
    </source>
</evidence>
<reference evidence="1 2" key="1">
    <citation type="submission" date="2019-05" db="EMBL/GenBank/DDBJ databases">
        <title>Emergence of the Ug99 lineage of the wheat stem rust pathogen through somatic hybridization.</title>
        <authorList>
            <person name="Li F."/>
            <person name="Upadhyaya N.M."/>
            <person name="Sperschneider J."/>
            <person name="Matny O."/>
            <person name="Nguyen-Phuc H."/>
            <person name="Mago R."/>
            <person name="Raley C."/>
            <person name="Miller M.E."/>
            <person name="Silverstein K.A.T."/>
            <person name="Henningsen E."/>
            <person name="Hirsch C.D."/>
            <person name="Visser B."/>
            <person name="Pretorius Z.A."/>
            <person name="Steffenson B.J."/>
            <person name="Schwessinger B."/>
            <person name="Dodds P.N."/>
            <person name="Figueroa M."/>
        </authorList>
    </citation>
    <scope>NUCLEOTIDE SEQUENCE [LARGE SCALE GENOMIC DNA]</scope>
    <source>
        <strain evidence="1 2">Ug99</strain>
    </source>
</reference>
<dbReference type="Proteomes" id="UP000325313">
    <property type="component" value="Unassembled WGS sequence"/>
</dbReference>
<name>A0A5B0S7G7_PUCGR</name>
<accession>A0A5B0S7G7</accession>
<evidence type="ECO:0000313" key="2">
    <source>
        <dbReference type="Proteomes" id="UP000325313"/>
    </source>
</evidence>
<gene>
    <name evidence="1" type="ORF">PGTUg99_013240</name>
</gene>
<dbReference type="EMBL" id="VDEP01000073">
    <property type="protein sequence ID" value="KAA1133093.1"/>
    <property type="molecule type" value="Genomic_DNA"/>
</dbReference>
<dbReference type="AlphaFoldDB" id="A0A5B0S7G7"/>
<protein>
    <submittedName>
        <fullName evidence="1">Uncharacterized protein</fullName>
    </submittedName>
</protein>
<sequence>MLDYYSAHLQRARRIRILSPRSPVRRPPVRPATLIYRPIMRRCSTSNQRRDRR</sequence>
<organism evidence="1 2">
    <name type="scientific">Puccinia graminis f. sp. tritici</name>
    <dbReference type="NCBI Taxonomy" id="56615"/>
    <lineage>
        <taxon>Eukaryota</taxon>
        <taxon>Fungi</taxon>
        <taxon>Dikarya</taxon>
        <taxon>Basidiomycota</taxon>
        <taxon>Pucciniomycotina</taxon>
        <taxon>Pucciniomycetes</taxon>
        <taxon>Pucciniales</taxon>
        <taxon>Pucciniaceae</taxon>
        <taxon>Puccinia</taxon>
    </lineage>
</organism>
<proteinExistence type="predicted"/>
<comment type="caution">
    <text evidence="1">The sequence shown here is derived from an EMBL/GenBank/DDBJ whole genome shotgun (WGS) entry which is preliminary data.</text>
</comment>